<evidence type="ECO:0000256" key="1">
    <source>
        <dbReference type="SAM" id="Phobius"/>
    </source>
</evidence>
<keyword evidence="1" id="KW-0472">Membrane</keyword>
<accession>A0A941J2R4</accession>
<evidence type="ECO:0000313" key="2">
    <source>
        <dbReference type="EMBL" id="MBR8644988.1"/>
    </source>
</evidence>
<dbReference type="EMBL" id="JAGTPW010000022">
    <property type="protein sequence ID" value="MBR8644988.1"/>
    <property type="molecule type" value="Genomic_DNA"/>
</dbReference>
<comment type="caution">
    <text evidence="2">The sequence shown here is derived from an EMBL/GenBank/DDBJ whole genome shotgun (WGS) entry which is preliminary data.</text>
</comment>
<feature type="transmembrane region" description="Helical" evidence="1">
    <location>
        <begin position="41"/>
        <end position="58"/>
    </location>
</feature>
<proteinExistence type="predicted"/>
<reference evidence="2" key="1">
    <citation type="submission" date="2021-04" db="EMBL/GenBank/DDBJ databases">
        <title>Whole genome sequencing of Enterococci isolates from hospitalized patients.</title>
        <authorList>
            <person name="Ogoti B.M."/>
            <person name="Onyambu F.G."/>
        </authorList>
    </citation>
    <scope>NUCLEOTIDE SEQUENCE</scope>
    <source>
        <strain evidence="2">242</strain>
    </source>
</reference>
<evidence type="ECO:0000313" key="3">
    <source>
        <dbReference type="Proteomes" id="UP000680045"/>
    </source>
</evidence>
<name>A0A941J2R4_9BACI</name>
<dbReference type="Proteomes" id="UP000680045">
    <property type="component" value="Unassembled WGS sequence"/>
</dbReference>
<keyword evidence="1" id="KW-0812">Transmembrane</keyword>
<feature type="transmembrane region" description="Helical" evidence="1">
    <location>
        <begin position="70"/>
        <end position="87"/>
    </location>
</feature>
<sequence>MADIFILKWGGSLENYLVILFQLIVWSGYTLVEWLSVNDRFVFKVFMFLVFSYLAIYIGKMILKSNRRTMLVTVISLLCYGILQILLETLVPVY</sequence>
<dbReference type="AlphaFoldDB" id="A0A941J2R4"/>
<gene>
    <name evidence="2" type="ORF">KEH51_13935</name>
</gene>
<feature type="transmembrane region" description="Helical" evidence="1">
    <location>
        <begin position="12"/>
        <end position="29"/>
    </location>
</feature>
<protein>
    <submittedName>
        <fullName evidence="2">Uncharacterized protein</fullName>
    </submittedName>
</protein>
<organism evidence="2 3">
    <name type="scientific">Peribacillus frigoritolerans</name>
    <dbReference type="NCBI Taxonomy" id="450367"/>
    <lineage>
        <taxon>Bacteria</taxon>
        <taxon>Bacillati</taxon>
        <taxon>Bacillota</taxon>
        <taxon>Bacilli</taxon>
        <taxon>Bacillales</taxon>
        <taxon>Bacillaceae</taxon>
        <taxon>Peribacillus</taxon>
    </lineage>
</organism>
<keyword evidence="1" id="KW-1133">Transmembrane helix</keyword>